<dbReference type="InterPro" id="IPR000467">
    <property type="entry name" value="G_patch_dom"/>
</dbReference>
<comment type="caution">
    <text evidence="2">The sequence shown here is derived from an EMBL/GenBank/DDBJ whole genome shotgun (WGS) entry which is preliminary data.</text>
</comment>
<reference evidence="2" key="1">
    <citation type="submission" date="2023-12" db="EMBL/GenBank/DDBJ databases">
        <title>Genome assembly of Anisodus tanguticus.</title>
        <authorList>
            <person name="Wang Y.-J."/>
        </authorList>
    </citation>
    <scope>NUCLEOTIDE SEQUENCE</scope>
    <source>
        <strain evidence="2">KB-2021</strain>
        <tissue evidence="2">Leaf</tissue>
    </source>
</reference>
<dbReference type="EMBL" id="JAVYJV010000016">
    <property type="protein sequence ID" value="KAK4351368.1"/>
    <property type="molecule type" value="Genomic_DNA"/>
</dbReference>
<dbReference type="Proteomes" id="UP001291623">
    <property type="component" value="Unassembled WGS sequence"/>
</dbReference>
<keyword evidence="3" id="KW-1185">Reference proteome</keyword>
<organism evidence="2 3">
    <name type="scientific">Anisodus tanguticus</name>
    <dbReference type="NCBI Taxonomy" id="243964"/>
    <lineage>
        <taxon>Eukaryota</taxon>
        <taxon>Viridiplantae</taxon>
        <taxon>Streptophyta</taxon>
        <taxon>Embryophyta</taxon>
        <taxon>Tracheophyta</taxon>
        <taxon>Spermatophyta</taxon>
        <taxon>Magnoliopsida</taxon>
        <taxon>eudicotyledons</taxon>
        <taxon>Gunneridae</taxon>
        <taxon>Pentapetalae</taxon>
        <taxon>asterids</taxon>
        <taxon>lamiids</taxon>
        <taxon>Solanales</taxon>
        <taxon>Solanaceae</taxon>
        <taxon>Solanoideae</taxon>
        <taxon>Hyoscyameae</taxon>
        <taxon>Anisodus</taxon>
    </lineage>
</organism>
<gene>
    <name evidence="2" type="ORF">RND71_030681</name>
</gene>
<dbReference type="Pfam" id="PF01585">
    <property type="entry name" value="G-patch"/>
    <property type="match status" value="1"/>
</dbReference>
<accession>A0AAE1UZY1</accession>
<sequence length="154" mass="17710">MAGVVNSFLDKALKFVWENHEVVIHGKGSIHNYPNNFMPVIEKIFKDTNFHVVELVESFHKWDDKQCPKPPIYKIIAATMLQNGFKPDKGLGRELQGITKSMFIQENGFRFGLGYMPDSEEVFKANQKKRGPPQLCKLIMNLYQSFPVRNAHAQ</sequence>
<feature type="domain" description="G-patch" evidence="1">
    <location>
        <begin position="80"/>
        <end position="115"/>
    </location>
</feature>
<dbReference type="GO" id="GO:0003676">
    <property type="term" value="F:nucleic acid binding"/>
    <property type="evidence" value="ECO:0007669"/>
    <property type="project" value="InterPro"/>
</dbReference>
<evidence type="ECO:0000313" key="3">
    <source>
        <dbReference type="Proteomes" id="UP001291623"/>
    </source>
</evidence>
<evidence type="ECO:0000313" key="2">
    <source>
        <dbReference type="EMBL" id="KAK4351368.1"/>
    </source>
</evidence>
<evidence type="ECO:0000259" key="1">
    <source>
        <dbReference type="Pfam" id="PF01585"/>
    </source>
</evidence>
<protein>
    <recommendedName>
        <fullName evidence="1">G-patch domain-containing protein</fullName>
    </recommendedName>
</protein>
<proteinExistence type="predicted"/>
<dbReference type="AlphaFoldDB" id="A0AAE1UZY1"/>
<name>A0AAE1UZY1_9SOLA</name>